<dbReference type="PROSITE" id="PS50043">
    <property type="entry name" value="HTH_LUXR_2"/>
    <property type="match status" value="1"/>
</dbReference>
<dbReference type="Proteomes" id="UP000003490">
    <property type="component" value="Unassembled WGS sequence"/>
</dbReference>
<evidence type="ECO:0000256" key="5">
    <source>
        <dbReference type="ARBA" id="ARBA00023163"/>
    </source>
</evidence>
<evidence type="ECO:0000259" key="9">
    <source>
        <dbReference type="PROSITE" id="PS50110"/>
    </source>
</evidence>
<dbReference type="SUPFAM" id="SSF52172">
    <property type="entry name" value="CheY-like"/>
    <property type="match status" value="1"/>
</dbReference>
<dbReference type="HOGENOM" id="CLU_000445_90_10_9"/>
<keyword evidence="5" id="KW-0804">Transcription</keyword>
<evidence type="ECO:0000256" key="1">
    <source>
        <dbReference type="ARBA" id="ARBA00018672"/>
    </source>
</evidence>
<protein>
    <recommendedName>
        <fullName evidence="1">Stage 0 sporulation protein A homolog</fullName>
    </recommendedName>
</protein>
<dbReference type="InterPro" id="IPR000792">
    <property type="entry name" value="Tscrpt_reg_LuxR_C"/>
</dbReference>
<dbReference type="EMBL" id="ABCB02000021">
    <property type="protein sequence ID" value="EDO59536.1"/>
    <property type="molecule type" value="Genomic_DNA"/>
</dbReference>
<organism evidence="10 11">
    <name type="scientific">[Clostridium] leptum DSM 753</name>
    <dbReference type="NCBI Taxonomy" id="428125"/>
    <lineage>
        <taxon>Bacteria</taxon>
        <taxon>Bacillati</taxon>
        <taxon>Bacillota</taxon>
        <taxon>Clostridia</taxon>
        <taxon>Eubacteriales</taxon>
        <taxon>Oscillospiraceae</taxon>
        <taxon>Oscillospiraceae incertae sedis</taxon>
    </lineage>
</organism>
<evidence type="ECO:0000256" key="3">
    <source>
        <dbReference type="ARBA" id="ARBA00023015"/>
    </source>
</evidence>
<dbReference type="eggNOG" id="COG2197">
    <property type="taxonomic scope" value="Bacteria"/>
</dbReference>
<dbReference type="PANTHER" id="PTHR43214:SF43">
    <property type="entry name" value="TWO-COMPONENT RESPONSE REGULATOR"/>
    <property type="match status" value="1"/>
</dbReference>
<dbReference type="SUPFAM" id="SSF46894">
    <property type="entry name" value="C-terminal effector domain of the bipartite response regulators"/>
    <property type="match status" value="1"/>
</dbReference>
<dbReference type="GO" id="GO:0006355">
    <property type="term" value="P:regulation of DNA-templated transcription"/>
    <property type="evidence" value="ECO:0007669"/>
    <property type="project" value="InterPro"/>
</dbReference>
<dbReference type="InterPro" id="IPR001789">
    <property type="entry name" value="Sig_transdc_resp-reg_receiver"/>
</dbReference>
<comment type="function">
    <text evidence="6">May play the central regulatory role in sporulation. It may be an element of the effector pathway responsible for the activation of sporulation genes in response to nutritional stress. Spo0A may act in concert with spo0H (a sigma factor) to control the expression of some genes that are critical to the sporulation process.</text>
</comment>
<evidence type="ECO:0000259" key="8">
    <source>
        <dbReference type="PROSITE" id="PS50043"/>
    </source>
</evidence>
<dbReference type="CDD" id="cd06170">
    <property type="entry name" value="LuxR_C_like"/>
    <property type="match status" value="1"/>
</dbReference>
<reference evidence="10 11" key="2">
    <citation type="submission" date="2007-08" db="EMBL/GenBank/DDBJ databases">
        <authorList>
            <person name="Fulton L."/>
            <person name="Clifton S."/>
            <person name="Fulton B."/>
            <person name="Xu J."/>
            <person name="Minx P."/>
            <person name="Pepin K.H."/>
            <person name="Johnson M."/>
            <person name="Thiruvilangam P."/>
            <person name="Bhonagiri V."/>
            <person name="Nash W.E."/>
            <person name="Wang C."/>
            <person name="Mardis E.R."/>
            <person name="Wilson R.K."/>
        </authorList>
    </citation>
    <scope>NUCLEOTIDE SEQUENCE [LARGE SCALE GENOMIC DNA]</scope>
    <source>
        <strain evidence="10 11">DSM 753</strain>
    </source>
</reference>
<keyword evidence="4" id="KW-0238">DNA-binding</keyword>
<evidence type="ECO:0000256" key="4">
    <source>
        <dbReference type="ARBA" id="ARBA00023125"/>
    </source>
</evidence>
<dbReference type="PROSITE" id="PS50110">
    <property type="entry name" value="RESPONSE_REGULATORY"/>
    <property type="match status" value="1"/>
</dbReference>
<dbReference type="InterPro" id="IPR039420">
    <property type="entry name" value="WalR-like"/>
</dbReference>
<evidence type="ECO:0000313" key="11">
    <source>
        <dbReference type="Proteomes" id="UP000003490"/>
    </source>
</evidence>
<evidence type="ECO:0000256" key="2">
    <source>
        <dbReference type="ARBA" id="ARBA00022553"/>
    </source>
</evidence>
<dbReference type="GO" id="GO:0000160">
    <property type="term" value="P:phosphorelay signal transduction system"/>
    <property type="evidence" value="ECO:0007669"/>
    <property type="project" value="InterPro"/>
</dbReference>
<feature type="modified residue" description="4-aspartylphosphate" evidence="7">
    <location>
        <position position="55"/>
    </location>
</feature>
<accession>A7VYA8</accession>
<dbReference type="PRINTS" id="PR00038">
    <property type="entry name" value="HTHLUXR"/>
</dbReference>
<evidence type="ECO:0000256" key="7">
    <source>
        <dbReference type="PROSITE-ProRule" id="PRU00169"/>
    </source>
</evidence>
<dbReference type="SMART" id="SM00448">
    <property type="entry name" value="REC"/>
    <property type="match status" value="1"/>
</dbReference>
<keyword evidence="3" id="KW-0805">Transcription regulation</keyword>
<dbReference type="Pfam" id="PF00072">
    <property type="entry name" value="Response_reg"/>
    <property type="match status" value="1"/>
</dbReference>
<sequence>MFMKLLIIDDDALVCASLKTILETDPQVKVVGTGGSGREAVSLYRRLRPDVLLMDIRMDGLTGLEAGELILREAPEAKILFLTTFSDDEYIIKALKLGAKGYLIKQNFESILPALHAVESGQSVFGSEIVTKLPELMQSGDKFDFAARGVSPRELDVISLVAKGLSNKEIAEALFLSEGTVRNYLSAVLDKLELRDRTQLAVFYFNHQPQDR</sequence>
<comment type="caution">
    <text evidence="10">The sequence shown here is derived from an EMBL/GenBank/DDBJ whole genome shotgun (WGS) entry which is preliminary data.</text>
</comment>
<dbReference type="SMART" id="SM00421">
    <property type="entry name" value="HTH_LUXR"/>
    <property type="match status" value="1"/>
</dbReference>
<dbReference type="InterPro" id="IPR011006">
    <property type="entry name" value="CheY-like_superfamily"/>
</dbReference>
<dbReference type="AlphaFoldDB" id="A7VYA8"/>
<dbReference type="InterPro" id="IPR016032">
    <property type="entry name" value="Sig_transdc_resp-reg_C-effctor"/>
</dbReference>
<dbReference type="PANTHER" id="PTHR43214">
    <property type="entry name" value="TWO-COMPONENT RESPONSE REGULATOR"/>
    <property type="match status" value="1"/>
</dbReference>
<evidence type="ECO:0000313" key="10">
    <source>
        <dbReference type="EMBL" id="EDO59536.1"/>
    </source>
</evidence>
<dbReference type="CDD" id="cd17535">
    <property type="entry name" value="REC_NarL-like"/>
    <property type="match status" value="1"/>
</dbReference>
<dbReference type="GO" id="GO:0003677">
    <property type="term" value="F:DNA binding"/>
    <property type="evidence" value="ECO:0007669"/>
    <property type="project" value="UniProtKB-KW"/>
</dbReference>
<dbReference type="PROSITE" id="PS00622">
    <property type="entry name" value="HTH_LUXR_1"/>
    <property type="match status" value="1"/>
</dbReference>
<dbReference type="InterPro" id="IPR058245">
    <property type="entry name" value="NreC/VraR/RcsB-like_REC"/>
</dbReference>
<feature type="domain" description="Response regulatory" evidence="9">
    <location>
        <begin position="4"/>
        <end position="120"/>
    </location>
</feature>
<proteinExistence type="predicted"/>
<dbReference type="Pfam" id="PF00196">
    <property type="entry name" value="GerE"/>
    <property type="match status" value="1"/>
</dbReference>
<feature type="domain" description="HTH luxR-type" evidence="8">
    <location>
        <begin position="143"/>
        <end position="208"/>
    </location>
</feature>
<evidence type="ECO:0000256" key="6">
    <source>
        <dbReference type="ARBA" id="ARBA00024867"/>
    </source>
</evidence>
<gene>
    <name evidence="10" type="ORF">CLOLEP_03586</name>
</gene>
<keyword evidence="2 7" id="KW-0597">Phosphoprotein</keyword>
<name>A7VYA8_9FIRM</name>
<reference evidence="10 11" key="1">
    <citation type="submission" date="2007-08" db="EMBL/GenBank/DDBJ databases">
        <title>Draft genome sequence of Clostridium leptum (DSM 753).</title>
        <authorList>
            <person name="Sudarsanam P."/>
            <person name="Ley R."/>
            <person name="Guruge J."/>
            <person name="Turnbaugh P.J."/>
            <person name="Mahowald M."/>
            <person name="Liep D."/>
            <person name="Gordon J."/>
        </authorList>
    </citation>
    <scope>NUCLEOTIDE SEQUENCE [LARGE SCALE GENOMIC DNA]</scope>
    <source>
        <strain evidence="10 11">DSM 753</strain>
    </source>
</reference>
<dbReference type="Gene3D" id="3.40.50.2300">
    <property type="match status" value="1"/>
</dbReference>